<keyword evidence="2" id="KW-1185">Reference proteome</keyword>
<gene>
    <name evidence="1" type="ORF">B0T26DRAFT_332842</name>
</gene>
<sequence>MPPTLLPHTTSNLEMMPLAYSTRSPCQHAARRRKPDAMHAPAHVDPVSSALKGCAVMSEPSDESSAVTDVASASDATTAIPVAASTPSRTRTSTISSGRAAARSHAALASPLQVPCVRASPFACVTRSPRTIPPAAHASICCGRDVASRSPRSLVSAASKCTAFCAYAPATPADASLSRVYCLGTFLTSCSAGPGSRPNCSWRRLRG</sequence>
<comment type="caution">
    <text evidence="1">The sequence shown here is derived from an EMBL/GenBank/DDBJ whole genome shotgun (WGS) entry which is preliminary data.</text>
</comment>
<evidence type="ECO:0000313" key="1">
    <source>
        <dbReference type="EMBL" id="KAK0718539.1"/>
    </source>
</evidence>
<evidence type="ECO:0000313" key="2">
    <source>
        <dbReference type="Proteomes" id="UP001172101"/>
    </source>
</evidence>
<dbReference type="GeneID" id="85317697"/>
<proteinExistence type="predicted"/>
<reference evidence="1" key="1">
    <citation type="submission" date="2023-06" db="EMBL/GenBank/DDBJ databases">
        <title>Genome-scale phylogeny and comparative genomics of the fungal order Sordariales.</title>
        <authorList>
            <consortium name="Lawrence Berkeley National Laboratory"/>
            <person name="Hensen N."/>
            <person name="Bonometti L."/>
            <person name="Westerberg I."/>
            <person name="Brannstrom I.O."/>
            <person name="Guillou S."/>
            <person name="Cros-Aarteil S."/>
            <person name="Calhoun S."/>
            <person name="Haridas S."/>
            <person name="Kuo A."/>
            <person name="Mondo S."/>
            <person name="Pangilinan J."/>
            <person name="Riley R."/>
            <person name="LaButti K."/>
            <person name="Andreopoulos B."/>
            <person name="Lipzen A."/>
            <person name="Chen C."/>
            <person name="Yanf M."/>
            <person name="Daum C."/>
            <person name="Ng V."/>
            <person name="Clum A."/>
            <person name="Steindorff A."/>
            <person name="Ohm R."/>
            <person name="Martin F."/>
            <person name="Silar P."/>
            <person name="Natvig D."/>
            <person name="Lalanne C."/>
            <person name="Gautier V."/>
            <person name="Ament-velasquez S.L."/>
            <person name="Kruys A."/>
            <person name="Hutchinson M.I."/>
            <person name="Powell A.J."/>
            <person name="Barry K."/>
            <person name="Miller A.N."/>
            <person name="Grigoriev I.V."/>
            <person name="Debuchy R."/>
            <person name="Gladieux P."/>
            <person name="Thoren M.H."/>
            <person name="Johannesson H."/>
        </authorList>
    </citation>
    <scope>NUCLEOTIDE SEQUENCE</scope>
    <source>
        <strain evidence="1">SMH2392-1A</strain>
    </source>
</reference>
<dbReference type="AlphaFoldDB" id="A0AA40AMH9"/>
<name>A0AA40AMH9_9PEZI</name>
<organism evidence="1 2">
    <name type="scientific">Lasiosphaeria miniovina</name>
    <dbReference type="NCBI Taxonomy" id="1954250"/>
    <lineage>
        <taxon>Eukaryota</taxon>
        <taxon>Fungi</taxon>
        <taxon>Dikarya</taxon>
        <taxon>Ascomycota</taxon>
        <taxon>Pezizomycotina</taxon>
        <taxon>Sordariomycetes</taxon>
        <taxon>Sordariomycetidae</taxon>
        <taxon>Sordariales</taxon>
        <taxon>Lasiosphaeriaceae</taxon>
        <taxon>Lasiosphaeria</taxon>
    </lineage>
</organism>
<protein>
    <submittedName>
        <fullName evidence="1">Uncharacterized protein</fullName>
    </submittedName>
</protein>
<dbReference type="Proteomes" id="UP001172101">
    <property type="component" value="Unassembled WGS sequence"/>
</dbReference>
<dbReference type="RefSeq" id="XP_060297332.1">
    <property type="nucleotide sequence ID" value="XM_060434427.1"/>
</dbReference>
<dbReference type="EMBL" id="JAUIRO010000004">
    <property type="protein sequence ID" value="KAK0718539.1"/>
    <property type="molecule type" value="Genomic_DNA"/>
</dbReference>
<accession>A0AA40AMH9</accession>